<evidence type="ECO:0000313" key="1">
    <source>
        <dbReference type="EMBL" id="CAF1207440.1"/>
    </source>
</evidence>
<proteinExistence type="predicted"/>
<dbReference type="OrthoDB" id="10027077at2759"/>
<dbReference type="Proteomes" id="UP000681722">
    <property type="component" value="Unassembled WGS sequence"/>
</dbReference>
<accession>A0A814WWP4</accession>
<organism evidence="1 3">
    <name type="scientific">Didymodactylos carnosus</name>
    <dbReference type="NCBI Taxonomy" id="1234261"/>
    <lineage>
        <taxon>Eukaryota</taxon>
        <taxon>Metazoa</taxon>
        <taxon>Spiralia</taxon>
        <taxon>Gnathifera</taxon>
        <taxon>Rotifera</taxon>
        <taxon>Eurotatoria</taxon>
        <taxon>Bdelloidea</taxon>
        <taxon>Philodinida</taxon>
        <taxon>Philodinidae</taxon>
        <taxon>Didymodactylos</taxon>
    </lineage>
</organism>
<name>A0A814WWP4_9BILA</name>
<comment type="caution">
    <text evidence="1">The sequence shown here is derived from an EMBL/GenBank/DDBJ whole genome shotgun (WGS) entry which is preliminary data.</text>
</comment>
<dbReference type="Proteomes" id="UP000663829">
    <property type="component" value="Unassembled WGS sequence"/>
</dbReference>
<dbReference type="AlphaFoldDB" id="A0A814WWP4"/>
<sequence length="227" mass="26013">MYKSLESEGYTSKGSPLSTVHCLNCLSVKKNAHYPSLIPFNGFKSDPIYSTKVKFDKNTAQYLFPVNDVKGHLCSISWNKLFGACRCGFLTNNHKDSDRFVWRRAVSCLIFDNDNVIGQRANCEEENLIEVAAYAYDNSLKPFENEGTLLKEFSTKLQVETWYTFTLKFELSKTTYEIYNENNELLDSQEIIHRSCNNYNQGMKQTLYFGGQCPAPQEVSVCYEAVN</sequence>
<evidence type="ECO:0000313" key="2">
    <source>
        <dbReference type="EMBL" id="CAF3971621.1"/>
    </source>
</evidence>
<dbReference type="EMBL" id="CAJOBC010008814">
    <property type="protein sequence ID" value="CAF3971621.1"/>
    <property type="molecule type" value="Genomic_DNA"/>
</dbReference>
<reference evidence="1" key="1">
    <citation type="submission" date="2021-02" db="EMBL/GenBank/DDBJ databases">
        <authorList>
            <person name="Nowell W R."/>
        </authorList>
    </citation>
    <scope>NUCLEOTIDE SEQUENCE</scope>
</reference>
<dbReference type="EMBL" id="CAJNOQ010008815">
    <property type="protein sequence ID" value="CAF1207440.1"/>
    <property type="molecule type" value="Genomic_DNA"/>
</dbReference>
<evidence type="ECO:0000313" key="3">
    <source>
        <dbReference type="Proteomes" id="UP000663829"/>
    </source>
</evidence>
<protein>
    <submittedName>
        <fullName evidence="1">Uncharacterized protein</fullName>
    </submittedName>
</protein>
<keyword evidence="3" id="KW-1185">Reference proteome</keyword>
<gene>
    <name evidence="1" type="ORF">GPM918_LOCUS24035</name>
    <name evidence="2" type="ORF">SRO942_LOCUS24034</name>
</gene>